<protein>
    <recommendedName>
        <fullName evidence="6">FMN dependent NADH:quinone oxidoreductase</fullName>
        <ecNumber evidence="6">1.6.5.-</ecNumber>
    </recommendedName>
    <alternativeName>
        <fullName evidence="6">Azo-dye reductase</fullName>
    </alternativeName>
    <alternativeName>
        <fullName evidence="6">FMN-dependent NADH-azo compound oxidoreductase</fullName>
    </alternativeName>
    <alternativeName>
        <fullName evidence="6">FMN-dependent NADH-azoreductase</fullName>
        <ecNumber evidence="6">1.7.1.17</ecNumber>
    </alternativeName>
</protein>
<dbReference type="EMBL" id="LOCL01000026">
    <property type="protein sequence ID" value="KUF19913.1"/>
    <property type="molecule type" value="Genomic_DNA"/>
</dbReference>
<dbReference type="Pfam" id="PF02525">
    <property type="entry name" value="Flavodoxin_2"/>
    <property type="match status" value="1"/>
</dbReference>
<keyword evidence="1 6" id="KW-0285">Flavoprotein</keyword>
<sequence length="240" mass="25088">MLHLDSSADRRGSSVTRRLTGEFARIWRERHEGAGYRYRDLAGEPVPLVGSGYVGLGTRVERQGVVPPEKVAALAEGAEEEREWALTLPLVAEVRAVGAAAGTLLVGAPMYNFGVPAALKAWIDRVSFPGVFTDPDSGRALLGEVRVVVVAACGGGYGPGAPLAACDFQVPYLRAYFARLGVAAERLHVVRAELTRARDIPGLAAFQDASDASLAAAREAVAREAVAQEAAAGPAGLAGD</sequence>
<evidence type="ECO:0000256" key="1">
    <source>
        <dbReference type="ARBA" id="ARBA00022630"/>
    </source>
</evidence>
<dbReference type="InterPro" id="IPR023048">
    <property type="entry name" value="NADH:quinone_OxRdtase_FMN_depd"/>
</dbReference>
<accession>A0A0W7XAA2</accession>
<comment type="similarity">
    <text evidence="6">Belongs to the azoreductase type 1 family.</text>
</comment>
<comment type="subunit">
    <text evidence="6">Homodimer.</text>
</comment>
<dbReference type="PANTHER" id="PTHR43741">
    <property type="entry name" value="FMN-DEPENDENT NADH-AZOREDUCTASE 1"/>
    <property type="match status" value="1"/>
</dbReference>
<dbReference type="OrthoDB" id="9805013at2"/>
<keyword evidence="3 6" id="KW-0560">Oxidoreductase</keyword>
<dbReference type="GO" id="GO:0016655">
    <property type="term" value="F:oxidoreductase activity, acting on NAD(P)H, quinone or similar compound as acceptor"/>
    <property type="evidence" value="ECO:0007669"/>
    <property type="project" value="InterPro"/>
</dbReference>
<evidence type="ECO:0000313" key="9">
    <source>
        <dbReference type="Proteomes" id="UP000054804"/>
    </source>
</evidence>
<proteinExistence type="inferred from homology"/>
<dbReference type="GO" id="GO:0016652">
    <property type="term" value="F:oxidoreductase activity, acting on NAD(P)H as acceptor"/>
    <property type="evidence" value="ECO:0007669"/>
    <property type="project" value="UniProtKB-UniRule"/>
</dbReference>
<feature type="binding site" evidence="6">
    <location>
        <begin position="110"/>
        <end position="113"/>
    </location>
    <ligand>
        <name>FMN</name>
        <dbReference type="ChEBI" id="CHEBI:58210"/>
    </ligand>
</feature>
<comment type="function">
    <text evidence="6">Also exhibits azoreductase activity. Catalyzes the reductive cleavage of the azo bond in aromatic azo compounds to the corresponding amines.</text>
</comment>
<dbReference type="Proteomes" id="UP000054804">
    <property type="component" value="Unassembled WGS sequence"/>
</dbReference>
<evidence type="ECO:0000256" key="6">
    <source>
        <dbReference type="HAMAP-Rule" id="MF_01216"/>
    </source>
</evidence>
<dbReference type="Gene3D" id="3.40.50.360">
    <property type="match status" value="1"/>
</dbReference>
<keyword evidence="9" id="KW-1185">Reference proteome</keyword>
<dbReference type="EC" id="1.6.5.-" evidence="6"/>
<name>A0A0W7XAA2_9ACTN</name>
<dbReference type="STRING" id="1765722.AT728_04330"/>
<comment type="caution">
    <text evidence="6">Lacks conserved residue(s) required for the propagation of feature annotation.</text>
</comment>
<gene>
    <name evidence="6" type="primary">azoR</name>
    <name evidence="8" type="ORF">AT728_04330</name>
</gene>
<comment type="function">
    <text evidence="6">Quinone reductase that provides resistance to thiol-specific stress caused by electrophilic quinones.</text>
</comment>
<comment type="catalytic activity">
    <reaction evidence="5">
        <text>N,N-dimethyl-1,4-phenylenediamine + anthranilate + 2 NAD(+) = 2-(4-dimethylaminophenyl)diazenylbenzoate + 2 NADH + 2 H(+)</text>
        <dbReference type="Rhea" id="RHEA:55872"/>
        <dbReference type="ChEBI" id="CHEBI:15378"/>
        <dbReference type="ChEBI" id="CHEBI:15783"/>
        <dbReference type="ChEBI" id="CHEBI:16567"/>
        <dbReference type="ChEBI" id="CHEBI:57540"/>
        <dbReference type="ChEBI" id="CHEBI:57945"/>
        <dbReference type="ChEBI" id="CHEBI:71579"/>
        <dbReference type="EC" id="1.7.1.17"/>
    </reaction>
    <physiologicalReaction direction="right-to-left" evidence="5">
        <dbReference type="Rhea" id="RHEA:55874"/>
    </physiologicalReaction>
</comment>
<dbReference type="InterPro" id="IPR003680">
    <property type="entry name" value="Flavodoxin_fold"/>
</dbReference>
<comment type="caution">
    <text evidence="8">The sequence shown here is derived from an EMBL/GenBank/DDBJ whole genome shotgun (WGS) entry which is preliminary data.</text>
</comment>
<feature type="domain" description="Flavodoxin-like fold" evidence="7">
    <location>
        <begin position="2"/>
        <end position="190"/>
    </location>
</feature>
<evidence type="ECO:0000256" key="5">
    <source>
        <dbReference type="ARBA" id="ARBA00048542"/>
    </source>
</evidence>
<dbReference type="HAMAP" id="MF_01216">
    <property type="entry name" value="Azoreductase_type1"/>
    <property type="match status" value="1"/>
</dbReference>
<dbReference type="GO" id="GO:0010181">
    <property type="term" value="F:FMN binding"/>
    <property type="evidence" value="ECO:0007669"/>
    <property type="project" value="UniProtKB-UniRule"/>
</dbReference>
<reference evidence="8 9" key="1">
    <citation type="submission" date="2015-12" db="EMBL/GenBank/DDBJ databases">
        <title>Draft genome sequence of Streptomyces silvensis ATCC 53525, a producer of novel hormone antagonists.</title>
        <authorList>
            <person name="Johnston C.W."/>
            <person name="Li Y."/>
            <person name="Magarvey N.A."/>
        </authorList>
    </citation>
    <scope>NUCLEOTIDE SEQUENCE [LARGE SCALE GENOMIC DNA]</scope>
    <source>
        <strain evidence="8 9">ATCC 53525</strain>
    </source>
</reference>
<dbReference type="InterPro" id="IPR029039">
    <property type="entry name" value="Flavoprotein-like_sf"/>
</dbReference>
<dbReference type="SUPFAM" id="SSF52218">
    <property type="entry name" value="Flavoproteins"/>
    <property type="match status" value="1"/>
</dbReference>
<dbReference type="InterPro" id="IPR050104">
    <property type="entry name" value="FMN-dep_NADH:Q_OxRdtase_AzoR1"/>
</dbReference>
<dbReference type="GO" id="GO:0009055">
    <property type="term" value="F:electron transfer activity"/>
    <property type="evidence" value="ECO:0007669"/>
    <property type="project" value="UniProtKB-UniRule"/>
</dbReference>
<organism evidence="8 9">
    <name type="scientific">Streptomyces silvensis</name>
    <dbReference type="NCBI Taxonomy" id="1765722"/>
    <lineage>
        <taxon>Bacteria</taxon>
        <taxon>Bacillati</taxon>
        <taxon>Actinomycetota</taxon>
        <taxon>Actinomycetes</taxon>
        <taxon>Kitasatosporales</taxon>
        <taxon>Streptomycetaceae</taxon>
        <taxon>Streptomyces</taxon>
    </lineage>
</organism>
<evidence type="ECO:0000313" key="8">
    <source>
        <dbReference type="EMBL" id="KUF19913.1"/>
    </source>
</evidence>
<dbReference type="PANTHER" id="PTHR43741:SF4">
    <property type="entry name" value="FMN-DEPENDENT NADH:QUINONE OXIDOREDUCTASE"/>
    <property type="match status" value="1"/>
</dbReference>
<evidence type="ECO:0000256" key="2">
    <source>
        <dbReference type="ARBA" id="ARBA00022643"/>
    </source>
</evidence>
<comment type="cofactor">
    <cofactor evidence="6">
        <name>FMN</name>
        <dbReference type="ChEBI" id="CHEBI:58210"/>
    </cofactor>
    <text evidence="6">Binds 1 FMN per subunit.</text>
</comment>
<evidence type="ECO:0000256" key="4">
    <source>
        <dbReference type="ARBA" id="ARBA00023027"/>
    </source>
</evidence>
<dbReference type="AlphaFoldDB" id="A0A0W7XAA2"/>
<comment type="catalytic activity">
    <reaction evidence="6">
        <text>2 a quinone + NADH + H(+) = 2 a 1,4-benzosemiquinone + NAD(+)</text>
        <dbReference type="Rhea" id="RHEA:65952"/>
        <dbReference type="ChEBI" id="CHEBI:15378"/>
        <dbReference type="ChEBI" id="CHEBI:57540"/>
        <dbReference type="ChEBI" id="CHEBI:57945"/>
        <dbReference type="ChEBI" id="CHEBI:132124"/>
        <dbReference type="ChEBI" id="CHEBI:134225"/>
    </reaction>
</comment>
<keyword evidence="2 6" id="KW-0288">FMN</keyword>
<evidence type="ECO:0000259" key="7">
    <source>
        <dbReference type="Pfam" id="PF02525"/>
    </source>
</evidence>
<dbReference type="EC" id="1.7.1.17" evidence="6"/>
<evidence type="ECO:0000256" key="3">
    <source>
        <dbReference type="ARBA" id="ARBA00023002"/>
    </source>
</evidence>
<keyword evidence="4 6" id="KW-0520">NAD</keyword>